<reference evidence="2 3" key="1">
    <citation type="journal article" date="2022" name="bioRxiv">
        <title>Genomics of Preaxostyla Flagellates Illuminates Evolutionary Transitions and the Path Towards Mitochondrial Loss.</title>
        <authorList>
            <person name="Novak L.V.F."/>
            <person name="Treitli S.C."/>
            <person name="Pyrih J."/>
            <person name="Halakuc P."/>
            <person name="Pipaliya S.V."/>
            <person name="Vacek V."/>
            <person name="Brzon O."/>
            <person name="Soukal P."/>
            <person name="Eme L."/>
            <person name="Dacks J.B."/>
            <person name="Karnkowska A."/>
            <person name="Elias M."/>
            <person name="Hampl V."/>
        </authorList>
    </citation>
    <scope>NUCLEOTIDE SEQUENCE [LARGE SCALE GENOMIC DNA]</scope>
    <source>
        <strain evidence="2">NAU3</strain>
        <tissue evidence="2">Gut</tissue>
    </source>
</reference>
<proteinExistence type="predicted"/>
<sequence>MYLTNFPDESAAIRICHADTVMFFLRSIVDQLVVLSNGNSSVEIIGTILSRETDEREDMDIEERMRADGRVNLDKPIQTPSPIFLCSSAMFEASGVSFSDLCRRRTTSLHLHHTLSAALPRPTLSPSLCNRASCFTMVPWNCLQLRLARPSLLAQQTSLRLYSTRRAAELKPSLCYIATANTGSGFVVTAEWAFVDGCLARGTMTEKSSTRKRQASSFSNSQRGSDAKDNNIQAEENSKRGRSVTVHACDAISVEIAVNNEAFRL</sequence>
<evidence type="ECO:0000256" key="1">
    <source>
        <dbReference type="SAM" id="MobiDB-lite"/>
    </source>
</evidence>
<dbReference type="Proteomes" id="UP001281761">
    <property type="component" value="Unassembled WGS sequence"/>
</dbReference>
<evidence type="ECO:0000313" key="2">
    <source>
        <dbReference type="EMBL" id="KAK2948103.1"/>
    </source>
</evidence>
<feature type="region of interest" description="Disordered" evidence="1">
    <location>
        <begin position="209"/>
        <end position="239"/>
    </location>
</feature>
<evidence type="ECO:0000313" key="3">
    <source>
        <dbReference type="Proteomes" id="UP001281761"/>
    </source>
</evidence>
<name>A0ABQ9X815_9EUKA</name>
<feature type="compositionally biased region" description="Polar residues" evidence="1">
    <location>
        <begin position="215"/>
        <end position="235"/>
    </location>
</feature>
<organism evidence="2 3">
    <name type="scientific">Blattamonas nauphoetae</name>
    <dbReference type="NCBI Taxonomy" id="2049346"/>
    <lineage>
        <taxon>Eukaryota</taxon>
        <taxon>Metamonada</taxon>
        <taxon>Preaxostyla</taxon>
        <taxon>Oxymonadida</taxon>
        <taxon>Blattamonas</taxon>
    </lineage>
</organism>
<protein>
    <submittedName>
        <fullName evidence="2">Uncharacterized protein</fullName>
    </submittedName>
</protein>
<dbReference type="EMBL" id="JARBJD010000184">
    <property type="protein sequence ID" value="KAK2948103.1"/>
    <property type="molecule type" value="Genomic_DNA"/>
</dbReference>
<keyword evidence="3" id="KW-1185">Reference proteome</keyword>
<comment type="caution">
    <text evidence="2">The sequence shown here is derived from an EMBL/GenBank/DDBJ whole genome shotgun (WGS) entry which is preliminary data.</text>
</comment>
<accession>A0ABQ9X815</accession>
<gene>
    <name evidence="2" type="ORF">BLNAU_16976</name>
</gene>